<dbReference type="PANTHER" id="PTHR30614">
    <property type="entry name" value="MEMBRANE COMPONENT OF AMINO ACID ABC TRANSPORTER"/>
    <property type="match status" value="1"/>
</dbReference>
<accession>A0A3P3W2S1</accession>
<dbReference type="InterPro" id="IPR043429">
    <property type="entry name" value="ArtM/GltK/GlnP/TcyL/YhdX-like"/>
</dbReference>
<dbReference type="SUPFAM" id="SSF161098">
    <property type="entry name" value="MetI-like"/>
    <property type="match status" value="1"/>
</dbReference>
<dbReference type="EMBL" id="RQVS01000003">
    <property type="protein sequence ID" value="RRJ87939.1"/>
    <property type="molecule type" value="Genomic_DNA"/>
</dbReference>
<evidence type="ECO:0000256" key="4">
    <source>
        <dbReference type="ARBA" id="ARBA00022692"/>
    </source>
</evidence>
<comment type="subcellular location">
    <subcellularLocation>
        <location evidence="1 7">Cell membrane</location>
        <topology evidence="1 7">Multi-pass membrane protein</topology>
    </subcellularLocation>
</comment>
<dbReference type="OrthoDB" id="92598at2"/>
<evidence type="ECO:0000256" key="5">
    <source>
        <dbReference type="ARBA" id="ARBA00022989"/>
    </source>
</evidence>
<keyword evidence="3" id="KW-1003">Cell membrane</keyword>
<feature type="transmembrane region" description="Helical" evidence="7">
    <location>
        <begin position="20"/>
        <end position="42"/>
    </location>
</feature>
<evidence type="ECO:0000259" key="8">
    <source>
        <dbReference type="PROSITE" id="PS50928"/>
    </source>
</evidence>
<organism evidence="9 10">
    <name type="scientific">Gulosibacter macacae</name>
    <dbReference type="NCBI Taxonomy" id="2488791"/>
    <lineage>
        <taxon>Bacteria</taxon>
        <taxon>Bacillati</taxon>
        <taxon>Actinomycetota</taxon>
        <taxon>Actinomycetes</taxon>
        <taxon>Micrococcales</taxon>
        <taxon>Microbacteriaceae</taxon>
        <taxon>Gulosibacter</taxon>
    </lineage>
</organism>
<comment type="caution">
    <text evidence="9">The sequence shown here is derived from an EMBL/GenBank/DDBJ whole genome shotgun (WGS) entry which is preliminary data.</text>
</comment>
<keyword evidence="6 7" id="KW-0472">Membrane</keyword>
<dbReference type="CDD" id="cd06261">
    <property type="entry name" value="TM_PBP2"/>
    <property type="match status" value="1"/>
</dbReference>
<evidence type="ECO:0000256" key="2">
    <source>
        <dbReference type="ARBA" id="ARBA00022448"/>
    </source>
</evidence>
<keyword evidence="4 7" id="KW-0812">Transmembrane</keyword>
<keyword evidence="2 7" id="KW-0813">Transport</keyword>
<dbReference type="NCBIfam" id="TIGR01726">
    <property type="entry name" value="HEQRo_perm_3TM"/>
    <property type="match status" value="1"/>
</dbReference>
<comment type="similarity">
    <text evidence="7">Belongs to the binding-protein-dependent transport system permease family.</text>
</comment>
<gene>
    <name evidence="9" type="ORF">EG850_03565</name>
</gene>
<evidence type="ECO:0000256" key="7">
    <source>
        <dbReference type="RuleBase" id="RU363032"/>
    </source>
</evidence>
<dbReference type="InterPro" id="IPR000515">
    <property type="entry name" value="MetI-like"/>
</dbReference>
<keyword evidence="10" id="KW-1185">Reference proteome</keyword>
<dbReference type="GO" id="GO:0043190">
    <property type="term" value="C:ATP-binding cassette (ABC) transporter complex"/>
    <property type="evidence" value="ECO:0007669"/>
    <property type="project" value="InterPro"/>
</dbReference>
<evidence type="ECO:0000313" key="9">
    <source>
        <dbReference type="EMBL" id="RRJ87939.1"/>
    </source>
</evidence>
<protein>
    <submittedName>
        <fullName evidence="9">Amino acid ABC transporter permease</fullName>
    </submittedName>
</protein>
<dbReference type="Pfam" id="PF00528">
    <property type="entry name" value="BPD_transp_1"/>
    <property type="match status" value="1"/>
</dbReference>
<evidence type="ECO:0000313" key="10">
    <source>
        <dbReference type="Proteomes" id="UP000274391"/>
    </source>
</evidence>
<dbReference type="PROSITE" id="PS50928">
    <property type="entry name" value="ABC_TM1"/>
    <property type="match status" value="1"/>
</dbReference>
<dbReference type="RefSeq" id="WP_124970040.1">
    <property type="nucleotide sequence ID" value="NZ_RQVS01000003.1"/>
</dbReference>
<feature type="domain" description="ABC transmembrane type-1" evidence="8">
    <location>
        <begin position="18"/>
        <end position="208"/>
    </location>
</feature>
<reference evidence="9 10" key="1">
    <citation type="submission" date="2018-11" db="EMBL/GenBank/DDBJ databases">
        <title>YIM 102482-1 draft genome.</title>
        <authorList>
            <person name="Li G."/>
            <person name="Jiang Y."/>
        </authorList>
    </citation>
    <scope>NUCLEOTIDE SEQUENCE [LARGE SCALE GENOMIC DNA]</scope>
    <source>
        <strain evidence="9 10">YIM 102482-1</strain>
    </source>
</reference>
<dbReference type="GO" id="GO:0022857">
    <property type="term" value="F:transmembrane transporter activity"/>
    <property type="evidence" value="ECO:0007669"/>
    <property type="project" value="InterPro"/>
</dbReference>
<proteinExistence type="inferred from homology"/>
<feature type="transmembrane region" description="Helical" evidence="7">
    <location>
        <begin position="187"/>
        <end position="211"/>
    </location>
</feature>
<dbReference type="InterPro" id="IPR010065">
    <property type="entry name" value="AA_ABC_transptr_permease_3TM"/>
</dbReference>
<dbReference type="PANTHER" id="PTHR30614:SF1">
    <property type="entry name" value="GLUTAMATE_ASPARTATE IMPORT PERMEASE PROTEIN GLTK"/>
    <property type="match status" value="1"/>
</dbReference>
<name>A0A3P3W2S1_9MICO</name>
<dbReference type="InterPro" id="IPR035906">
    <property type="entry name" value="MetI-like_sf"/>
</dbReference>
<evidence type="ECO:0000256" key="6">
    <source>
        <dbReference type="ARBA" id="ARBA00023136"/>
    </source>
</evidence>
<dbReference type="GO" id="GO:0006865">
    <property type="term" value="P:amino acid transport"/>
    <property type="evidence" value="ECO:0007669"/>
    <property type="project" value="TreeGrafter"/>
</dbReference>
<evidence type="ECO:0000256" key="1">
    <source>
        <dbReference type="ARBA" id="ARBA00004651"/>
    </source>
</evidence>
<feature type="transmembrane region" description="Helical" evidence="7">
    <location>
        <begin position="145"/>
        <end position="167"/>
    </location>
</feature>
<sequence length="219" mass="23233">MSFINDWIAYIPQLWPGLLVSLQVTGLALLFGVPGGLALAVFSSHPNRIVKAIVIGLVELGRGTPALVVLQVIYFGVPSVAPTIALDSYLAAALALALTTAAYTSEIIRGGLQAVPQGELEAAAALGMKPWHTLWDVVIPQGIRFAIPALIGFAILIFQATSLAYTIALPELLSQAYSIGSSTFKYLSVLLLAGLFYAMITIPASALTSYAERRLARHL</sequence>
<dbReference type="Gene3D" id="1.10.3720.10">
    <property type="entry name" value="MetI-like"/>
    <property type="match status" value="1"/>
</dbReference>
<dbReference type="AlphaFoldDB" id="A0A3P3W2S1"/>
<dbReference type="Proteomes" id="UP000274391">
    <property type="component" value="Unassembled WGS sequence"/>
</dbReference>
<keyword evidence="5 7" id="KW-1133">Transmembrane helix</keyword>
<evidence type="ECO:0000256" key="3">
    <source>
        <dbReference type="ARBA" id="ARBA00022475"/>
    </source>
</evidence>